<dbReference type="Gene3D" id="2.130.10.10">
    <property type="entry name" value="YVTN repeat-like/Quinoprotein amine dehydrogenase"/>
    <property type="match status" value="2"/>
</dbReference>
<keyword evidence="3" id="KW-0677">Repeat</keyword>
<dbReference type="Pfam" id="PF00400">
    <property type="entry name" value="WD40"/>
    <property type="match status" value="4"/>
</dbReference>
<dbReference type="GO" id="GO:0000118">
    <property type="term" value="C:histone deacetylase complex"/>
    <property type="evidence" value="ECO:0007669"/>
    <property type="project" value="TreeGrafter"/>
</dbReference>
<evidence type="ECO:0000256" key="5">
    <source>
        <dbReference type="PROSITE-ProRule" id="PRU00221"/>
    </source>
</evidence>
<dbReference type="InterPro" id="IPR015943">
    <property type="entry name" value="WD40/YVTN_repeat-like_dom_sf"/>
</dbReference>
<feature type="compositionally biased region" description="Polar residues" evidence="6">
    <location>
        <begin position="46"/>
        <end position="64"/>
    </location>
</feature>
<dbReference type="OMA" id="KWNKCGN"/>
<keyword evidence="2 5" id="KW-0853">WD repeat</keyword>
<dbReference type="Proteomes" id="UP000001861">
    <property type="component" value="Unassembled WGS sequence"/>
</dbReference>
<dbReference type="EMBL" id="AACS02000001">
    <property type="protein sequence ID" value="EAU92286.2"/>
    <property type="molecule type" value="Genomic_DNA"/>
</dbReference>
<keyword evidence="4" id="KW-0539">Nucleus</keyword>
<feature type="repeat" description="WD" evidence="5">
    <location>
        <begin position="258"/>
        <end position="299"/>
    </location>
</feature>
<dbReference type="InterPro" id="IPR001680">
    <property type="entry name" value="WD40_rpt"/>
</dbReference>
<name>A8N381_COPC7</name>
<comment type="caution">
    <text evidence="7">The sequence shown here is derived from an EMBL/GenBank/DDBJ whole genome shotgun (WGS) entry which is preliminary data.</text>
</comment>
<reference evidence="7 8" key="1">
    <citation type="journal article" date="2010" name="Proc. Natl. Acad. Sci. U.S.A.">
        <title>Insights into evolution of multicellular fungi from the assembled chromosomes of the mushroom Coprinopsis cinerea (Coprinus cinereus).</title>
        <authorList>
            <person name="Stajich J.E."/>
            <person name="Wilke S.K."/>
            <person name="Ahren D."/>
            <person name="Au C.H."/>
            <person name="Birren B.W."/>
            <person name="Borodovsky M."/>
            <person name="Burns C."/>
            <person name="Canback B."/>
            <person name="Casselton L.A."/>
            <person name="Cheng C.K."/>
            <person name="Deng J."/>
            <person name="Dietrich F.S."/>
            <person name="Fargo D.C."/>
            <person name="Farman M.L."/>
            <person name="Gathman A.C."/>
            <person name="Goldberg J."/>
            <person name="Guigo R."/>
            <person name="Hoegger P.J."/>
            <person name="Hooker J.B."/>
            <person name="Huggins A."/>
            <person name="James T.Y."/>
            <person name="Kamada T."/>
            <person name="Kilaru S."/>
            <person name="Kodira C."/>
            <person name="Kues U."/>
            <person name="Kupfer D."/>
            <person name="Kwan H.S."/>
            <person name="Lomsadze A."/>
            <person name="Li W."/>
            <person name="Lilly W.W."/>
            <person name="Ma L.J."/>
            <person name="Mackey A.J."/>
            <person name="Manning G."/>
            <person name="Martin F."/>
            <person name="Muraguchi H."/>
            <person name="Natvig D.O."/>
            <person name="Palmerini H."/>
            <person name="Ramesh M.A."/>
            <person name="Rehmeyer C.J."/>
            <person name="Roe B.A."/>
            <person name="Shenoy N."/>
            <person name="Stanke M."/>
            <person name="Ter-Hovhannisyan V."/>
            <person name="Tunlid A."/>
            <person name="Velagapudi R."/>
            <person name="Vision T.J."/>
            <person name="Zeng Q."/>
            <person name="Zolan M.E."/>
            <person name="Pukkila P.J."/>
        </authorList>
    </citation>
    <scope>NUCLEOTIDE SEQUENCE [LARGE SCALE GENOMIC DNA]</scope>
    <source>
        <strain evidence="8">Okayama-7 / 130 / ATCC MYA-4618 / FGSC 9003</strain>
    </source>
</reference>
<dbReference type="OrthoDB" id="1367865at2759"/>
<dbReference type="PANTHER" id="PTHR22846">
    <property type="entry name" value="WD40 REPEAT PROTEIN"/>
    <property type="match status" value="1"/>
</dbReference>
<protein>
    <submittedName>
        <fullName evidence="7">RCC1 domain-containing protein</fullName>
    </submittedName>
</protein>
<feature type="compositionally biased region" description="Low complexity" evidence="6">
    <location>
        <begin position="95"/>
        <end position="121"/>
    </location>
</feature>
<dbReference type="eggNOG" id="KOG0273">
    <property type="taxonomic scope" value="Eukaryota"/>
</dbReference>
<dbReference type="InterPro" id="IPR036322">
    <property type="entry name" value="WD40_repeat_dom_sf"/>
</dbReference>
<dbReference type="GeneID" id="6005754"/>
<dbReference type="VEuPathDB" id="FungiDB:CC1G_00505"/>
<dbReference type="PANTHER" id="PTHR22846:SF2">
    <property type="entry name" value="F-BOX-LIKE_WD REPEAT-CONTAINING PROTEIN EBI"/>
    <property type="match status" value="1"/>
</dbReference>
<gene>
    <name evidence="7" type="ORF">CC1G_00505</name>
</gene>
<dbReference type="RefSeq" id="XP_001829326.2">
    <property type="nucleotide sequence ID" value="XM_001829274.2"/>
</dbReference>
<dbReference type="HOGENOM" id="CLU_007609_1_1_1"/>
<dbReference type="PROSITE" id="PS50082">
    <property type="entry name" value="WD_REPEATS_2"/>
    <property type="match status" value="4"/>
</dbReference>
<evidence type="ECO:0000313" key="7">
    <source>
        <dbReference type="EMBL" id="EAU92286.2"/>
    </source>
</evidence>
<keyword evidence="8" id="KW-1185">Reference proteome</keyword>
<evidence type="ECO:0000256" key="6">
    <source>
        <dbReference type="SAM" id="MobiDB-lite"/>
    </source>
</evidence>
<sequence>MHGQQQQSATHATQPISSVSAHSQLPRPTQNTNGTPLPPPGPSTIADANTLKTAQPHTYAVTDSNNKRKVSPVPSSAPQEKRARRDPDEMDVDSRPAAPAASTSKTTNSTPTPSVSSQTQSRKSGNAKPRRPQGPGDDKTDPRSILLLPGHKSEVFVCAFNPVHYEVLGTGSKDAVVNLWKLPKPPQRVDAFTTSALPPVSLQNLSTSTQADLTALHWSPDDCCLDIEWLSDDTFASAGADKRINIIKIHQAEPIKLLEGHKDEINQIRVNPSRTRLGSCSDDTTARIWRVDNISSTADAIPGLASSDDVVVLQGHTHSVSTIAWCPMTPTGTHELVATASFDSTARLWDSVTGQCLHVFTDHTKPVYAMAFSPNGNFLATGAGDGWFNIYSVKAPYERVWSWYAGYEKPGVFEIDWQTHDGVNRIALALEGRQVAVIDVSKLAALDTVEYRNGLLAIQSTAPGLLSQP</sequence>
<dbReference type="AlphaFoldDB" id="A8N381"/>
<evidence type="ECO:0000256" key="4">
    <source>
        <dbReference type="ARBA" id="ARBA00023242"/>
    </source>
</evidence>
<organism evidence="7 8">
    <name type="scientific">Coprinopsis cinerea (strain Okayama-7 / 130 / ATCC MYA-4618 / FGSC 9003)</name>
    <name type="common">Inky cap fungus</name>
    <name type="synonym">Hormographiella aspergillata</name>
    <dbReference type="NCBI Taxonomy" id="240176"/>
    <lineage>
        <taxon>Eukaryota</taxon>
        <taxon>Fungi</taxon>
        <taxon>Dikarya</taxon>
        <taxon>Basidiomycota</taxon>
        <taxon>Agaricomycotina</taxon>
        <taxon>Agaricomycetes</taxon>
        <taxon>Agaricomycetidae</taxon>
        <taxon>Agaricales</taxon>
        <taxon>Agaricineae</taxon>
        <taxon>Psathyrellaceae</taxon>
        <taxon>Coprinopsis</taxon>
    </lineage>
</organism>
<evidence type="ECO:0000256" key="3">
    <source>
        <dbReference type="ARBA" id="ARBA00022737"/>
    </source>
</evidence>
<feature type="repeat" description="WD" evidence="5">
    <location>
        <begin position="313"/>
        <end position="359"/>
    </location>
</feature>
<dbReference type="GO" id="GO:0006357">
    <property type="term" value="P:regulation of transcription by RNA polymerase II"/>
    <property type="evidence" value="ECO:0007669"/>
    <property type="project" value="TreeGrafter"/>
</dbReference>
<feature type="repeat" description="WD" evidence="5">
    <location>
        <begin position="360"/>
        <end position="394"/>
    </location>
</feature>
<dbReference type="PROSITE" id="PS50294">
    <property type="entry name" value="WD_REPEATS_REGION"/>
    <property type="match status" value="4"/>
</dbReference>
<dbReference type="KEGG" id="cci:CC1G_00505"/>
<dbReference type="GO" id="GO:0003714">
    <property type="term" value="F:transcription corepressor activity"/>
    <property type="evidence" value="ECO:0007669"/>
    <property type="project" value="InterPro"/>
</dbReference>
<feature type="compositionally biased region" description="Polar residues" evidence="6">
    <location>
        <begin position="1"/>
        <end position="27"/>
    </location>
</feature>
<dbReference type="STRING" id="240176.A8N381"/>
<proteinExistence type="predicted"/>
<dbReference type="SMART" id="SM00320">
    <property type="entry name" value="WD40"/>
    <property type="match status" value="5"/>
</dbReference>
<dbReference type="SUPFAM" id="SSF50978">
    <property type="entry name" value="WD40 repeat-like"/>
    <property type="match status" value="1"/>
</dbReference>
<dbReference type="InterPro" id="IPR045183">
    <property type="entry name" value="Ebi-like"/>
</dbReference>
<evidence type="ECO:0000256" key="2">
    <source>
        <dbReference type="ARBA" id="ARBA00022574"/>
    </source>
</evidence>
<dbReference type="InParanoid" id="A8N381"/>
<evidence type="ECO:0000256" key="1">
    <source>
        <dbReference type="ARBA" id="ARBA00004123"/>
    </source>
</evidence>
<accession>A8N381</accession>
<feature type="region of interest" description="Disordered" evidence="6">
    <location>
        <begin position="1"/>
        <end position="145"/>
    </location>
</feature>
<feature type="repeat" description="WD" evidence="5">
    <location>
        <begin position="148"/>
        <end position="182"/>
    </location>
</feature>
<comment type="subcellular location">
    <subcellularLocation>
        <location evidence="1">Nucleus</location>
    </subcellularLocation>
</comment>
<evidence type="ECO:0000313" key="8">
    <source>
        <dbReference type="Proteomes" id="UP000001861"/>
    </source>
</evidence>